<dbReference type="PANTHER" id="PTHR14454">
    <property type="entry name" value="GRB2-ASSOCIATED AND REGULATOR OF MAPK PROTEIN FAMILY MEMBER"/>
    <property type="match status" value="1"/>
</dbReference>
<gene>
    <name evidence="4" type="primary">Mapk15_0</name>
    <name evidence="3" type="synonym">Mapk15_1</name>
    <name evidence="3" type="ORF">CM83_54684</name>
    <name evidence="4" type="ORF">CM83_54685</name>
    <name evidence="6" type="ORF">g.67320</name>
</gene>
<proteinExistence type="predicted"/>
<dbReference type="AlphaFoldDB" id="A0A0A9XL55"/>
<feature type="domain" description="CABIT" evidence="2">
    <location>
        <begin position="54"/>
        <end position="244"/>
    </location>
</feature>
<evidence type="ECO:0000313" key="4">
    <source>
        <dbReference type="EMBL" id="JAG17855.1"/>
    </source>
</evidence>
<keyword evidence="4" id="KW-0418">Kinase</keyword>
<accession>A0A0A9XL55</accession>
<dbReference type="PANTHER" id="PTHR14454:SF11">
    <property type="entry name" value="SERRANO, ISOFORM F"/>
    <property type="match status" value="1"/>
</dbReference>
<keyword evidence="4" id="KW-0808">Transferase</keyword>
<evidence type="ECO:0000313" key="3">
    <source>
        <dbReference type="EMBL" id="JAG17854.1"/>
    </source>
</evidence>
<evidence type="ECO:0000256" key="1">
    <source>
        <dbReference type="ARBA" id="ARBA00022553"/>
    </source>
</evidence>
<keyword evidence="1" id="KW-0597">Phosphoprotein</keyword>
<protein>
    <submittedName>
        <fullName evidence="4">Mitogen-activated protein kinase 15</fullName>
    </submittedName>
</protein>
<dbReference type="InterPro" id="IPR025946">
    <property type="entry name" value="CABIT_dom"/>
</dbReference>
<evidence type="ECO:0000313" key="5">
    <source>
        <dbReference type="EMBL" id="JAG51138.1"/>
    </source>
</evidence>
<organism evidence="4">
    <name type="scientific">Lygus hesperus</name>
    <name type="common">Western plant bug</name>
    <dbReference type="NCBI Taxonomy" id="30085"/>
    <lineage>
        <taxon>Eukaryota</taxon>
        <taxon>Metazoa</taxon>
        <taxon>Ecdysozoa</taxon>
        <taxon>Arthropoda</taxon>
        <taxon>Hexapoda</taxon>
        <taxon>Insecta</taxon>
        <taxon>Pterygota</taxon>
        <taxon>Neoptera</taxon>
        <taxon>Paraneoptera</taxon>
        <taxon>Hemiptera</taxon>
        <taxon>Heteroptera</taxon>
        <taxon>Panheteroptera</taxon>
        <taxon>Cimicomorpha</taxon>
        <taxon>Miridae</taxon>
        <taxon>Mirini</taxon>
        <taxon>Lygus</taxon>
    </lineage>
</organism>
<evidence type="ECO:0000259" key="2">
    <source>
        <dbReference type="Pfam" id="PF12736"/>
    </source>
</evidence>
<dbReference type="Pfam" id="PF12736">
    <property type="entry name" value="CABIT"/>
    <property type="match status" value="1"/>
</dbReference>
<reference evidence="4" key="1">
    <citation type="journal article" date="2014" name="PLoS ONE">
        <title>Transcriptome-Based Identification of ABC Transporters in the Western Tarnished Plant Bug Lygus hesperus.</title>
        <authorList>
            <person name="Hull J.J."/>
            <person name="Chaney K."/>
            <person name="Geib S.M."/>
            <person name="Fabrick J.A."/>
            <person name="Brent C.S."/>
            <person name="Walsh D."/>
            <person name="Lavine L.C."/>
        </authorList>
    </citation>
    <scope>NUCLEOTIDE SEQUENCE</scope>
</reference>
<dbReference type="EMBL" id="GBHO01025750">
    <property type="protein sequence ID" value="JAG17854.1"/>
    <property type="molecule type" value="Transcribed_RNA"/>
</dbReference>
<dbReference type="InterPro" id="IPR052281">
    <property type="entry name" value="GAREM"/>
</dbReference>
<dbReference type="EMBL" id="GBHO01025749">
    <property type="protein sequence ID" value="JAG17855.1"/>
    <property type="molecule type" value="Transcribed_RNA"/>
</dbReference>
<dbReference type="GO" id="GO:0016301">
    <property type="term" value="F:kinase activity"/>
    <property type="evidence" value="ECO:0007669"/>
    <property type="project" value="UniProtKB-KW"/>
</dbReference>
<name>A0A0A9XL55_LYGHE</name>
<evidence type="ECO:0000313" key="6">
    <source>
        <dbReference type="EMBL" id="JAQ08620.1"/>
    </source>
</evidence>
<reference evidence="4" key="2">
    <citation type="submission" date="2014-07" db="EMBL/GenBank/DDBJ databases">
        <authorList>
            <person name="Hull J."/>
        </authorList>
    </citation>
    <scope>NUCLEOTIDE SEQUENCE</scope>
</reference>
<dbReference type="EMBL" id="GBRD01014688">
    <property type="protein sequence ID" value="JAG51138.1"/>
    <property type="molecule type" value="Transcribed_RNA"/>
</dbReference>
<sequence>MSPKIGSVAVPLRRFLDKTSLPKVVRLVSIDQNGCEQTVIDLILLYKHYTVTRTEADLDGRNIVIPTDYKGWFSLVTERGQIKAVCYPTVQKLVNSQVTTFLTLTDIVAYKQNHARRLDGTKQHFVKTRVTGGQTLRLVAVYKDVNEAKNKRMSWPNNRSSETTTHYAECLTDNNQAVYIKLSTSGEFYAVDTATPRDEVRRVYQLEKLLRTFPLPVRVCVIDGNKQQGSMVLEACRTDEVIFACTVDSPPRLLELDVTSLRLLVAPPHKRYSTEEILGSERVLEAFKMCQNRSEEWVSEMKLTGQVLRYVKKPTNGGMIDPEYRRVRDSIEEQIYCEINS</sequence>
<reference evidence="5" key="3">
    <citation type="submission" date="2014-09" db="EMBL/GenBank/DDBJ databases">
        <authorList>
            <person name="Magalhaes I.L.F."/>
            <person name="Oliveira U."/>
            <person name="Santos F.R."/>
            <person name="Vidigal T.H.D.A."/>
            <person name="Brescovit A.D."/>
            <person name="Santos A.J."/>
        </authorList>
    </citation>
    <scope>NUCLEOTIDE SEQUENCE</scope>
</reference>
<dbReference type="EMBL" id="GDHC01010009">
    <property type="protein sequence ID" value="JAQ08620.1"/>
    <property type="molecule type" value="Transcribed_RNA"/>
</dbReference>
<reference evidence="6" key="4">
    <citation type="journal article" date="2016" name="Gigascience">
        <title>De novo construction of an expanded transcriptome assembly for the western tarnished plant bug, Lygus hesperus.</title>
        <authorList>
            <person name="Tassone E.E."/>
            <person name="Geib S.M."/>
            <person name="Hall B."/>
            <person name="Fabrick J.A."/>
            <person name="Brent C.S."/>
            <person name="Hull J.J."/>
        </authorList>
    </citation>
    <scope>NUCLEOTIDE SEQUENCE</scope>
</reference>